<evidence type="ECO:0000256" key="1">
    <source>
        <dbReference type="ARBA" id="ARBA00022723"/>
    </source>
</evidence>
<feature type="region of interest" description="Disordered" evidence="4">
    <location>
        <begin position="113"/>
        <end position="137"/>
    </location>
</feature>
<dbReference type="Pfam" id="PF03455">
    <property type="entry name" value="dDENN"/>
    <property type="match status" value="1"/>
</dbReference>
<dbReference type="Gene3D" id="3.40.50.11500">
    <property type="match status" value="1"/>
</dbReference>
<feature type="region of interest" description="Disordered" evidence="4">
    <location>
        <begin position="1150"/>
        <end position="1173"/>
    </location>
</feature>
<feature type="compositionally biased region" description="Polar residues" evidence="4">
    <location>
        <begin position="650"/>
        <end position="665"/>
    </location>
</feature>
<feature type="compositionally biased region" description="Polar residues" evidence="4">
    <location>
        <begin position="1"/>
        <end position="16"/>
    </location>
</feature>
<dbReference type="InterPro" id="IPR046349">
    <property type="entry name" value="C1-like_sf"/>
</dbReference>
<evidence type="ECO:0000313" key="8">
    <source>
        <dbReference type="Proteomes" id="UP000703661"/>
    </source>
</evidence>
<dbReference type="PROSITE" id="PS50211">
    <property type="entry name" value="DENN"/>
    <property type="match status" value="1"/>
</dbReference>
<gene>
    <name evidence="7" type="ORF">BGZ80_005996</name>
</gene>
<feature type="compositionally biased region" description="Polar residues" evidence="4">
    <location>
        <begin position="762"/>
        <end position="774"/>
    </location>
</feature>
<feature type="compositionally biased region" description="Basic and acidic residues" evidence="4">
    <location>
        <begin position="1163"/>
        <end position="1173"/>
    </location>
</feature>
<feature type="compositionally biased region" description="Low complexity" evidence="4">
    <location>
        <begin position="1025"/>
        <end position="1054"/>
    </location>
</feature>
<keyword evidence="3" id="KW-0175">Coiled coil</keyword>
<feature type="domain" description="UDENN" evidence="6">
    <location>
        <begin position="180"/>
        <end position="674"/>
    </location>
</feature>
<dbReference type="SMART" id="SM00799">
    <property type="entry name" value="DENN"/>
    <property type="match status" value="1"/>
</dbReference>
<evidence type="ECO:0000313" key="7">
    <source>
        <dbReference type="EMBL" id="KAG0019312.1"/>
    </source>
</evidence>
<dbReference type="Gene3D" id="3.30.60.20">
    <property type="match status" value="1"/>
</dbReference>
<feature type="compositionally biased region" description="Polar residues" evidence="4">
    <location>
        <begin position="124"/>
        <end position="137"/>
    </location>
</feature>
<feature type="region of interest" description="Disordered" evidence="4">
    <location>
        <begin position="989"/>
        <end position="1070"/>
    </location>
</feature>
<evidence type="ECO:0000256" key="2">
    <source>
        <dbReference type="ARBA" id="ARBA00022833"/>
    </source>
</evidence>
<evidence type="ECO:0000256" key="4">
    <source>
        <dbReference type="SAM" id="MobiDB-lite"/>
    </source>
</evidence>
<dbReference type="Pfam" id="PF02141">
    <property type="entry name" value="DENN"/>
    <property type="match status" value="1"/>
</dbReference>
<dbReference type="PANTHER" id="PTHR12296:SF21">
    <property type="entry name" value="DENN DOMAIN-CONTAINING PROTEIN 3"/>
    <property type="match status" value="1"/>
</dbReference>
<dbReference type="EMBL" id="JAAAID010000296">
    <property type="protein sequence ID" value="KAG0019312.1"/>
    <property type="molecule type" value="Genomic_DNA"/>
</dbReference>
<dbReference type="Gene3D" id="3.30.450.200">
    <property type="match status" value="1"/>
</dbReference>
<feature type="compositionally biased region" description="Basic and acidic residues" evidence="4">
    <location>
        <begin position="731"/>
        <end position="751"/>
    </location>
</feature>
<evidence type="ECO:0000259" key="5">
    <source>
        <dbReference type="PROSITE" id="PS50081"/>
    </source>
</evidence>
<name>A0A9P6N0F6_9FUNG</name>
<dbReference type="InterPro" id="IPR005113">
    <property type="entry name" value="uDENN_dom"/>
</dbReference>
<dbReference type="InterPro" id="IPR005112">
    <property type="entry name" value="dDENN_dom"/>
</dbReference>
<feature type="region of interest" description="Disordered" evidence="4">
    <location>
        <begin position="711"/>
        <end position="774"/>
    </location>
</feature>
<comment type="caution">
    <text evidence="7">The sequence shown here is derived from an EMBL/GenBank/DDBJ whole genome shotgun (WGS) entry which is preliminary data.</text>
</comment>
<proteinExistence type="predicted"/>
<feature type="coiled-coil region" evidence="3">
    <location>
        <begin position="292"/>
        <end position="345"/>
    </location>
</feature>
<dbReference type="Proteomes" id="UP000703661">
    <property type="component" value="Unassembled WGS sequence"/>
</dbReference>
<dbReference type="CDD" id="cd00029">
    <property type="entry name" value="C1"/>
    <property type="match status" value="1"/>
</dbReference>
<dbReference type="InterPro" id="IPR043153">
    <property type="entry name" value="DENN_C"/>
</dbReference>
<feature type="region of interest" description="Disordered" evidence="4">
    <location>
        <begin position="42"/>
        <end position="61"/>
    </location>
</feature>
<dbReference type="GO" id="GO:0032483">
    <property type="term" value="P:regulation of Rab protein signal transduction"/>
    <property type="evidence" value="ECO:0007669"/>
    <property type="project" value="TreeGrafter"/>
</dbReference>
<feature type="domain" description="Phorbol-ester/DAG-type" evidence="5">
    <location>
        <begin position="882"/>
        <end position="936"/>
    </location>
</feature>
<organism evidence="7 8">
    <name type="scientific">Entomortierella chlamydospora</name>
    <dbReference type="NCBI Taxonomy" id="101097"/>
    <lineage>
        <taxon>Eukaryota</taxon>
        <taxon>Fungi</taxon>
        <taxon>Fungi incertae sedis</taxon>
        <taxon>Mucoromycota</taxon>
        <taxon>Mortierellomycotina</taxon>
        <taxon>Mortierellomycetes</taxon>
        <taxon>Mortierellales</taxon>
        <taxon>Mortierellaceae</taxon>
        <taxon>Entomortierella</taxon>
    </lineage>
</organism>
<sequence length="1173" mass="129338">MPELSESQSADEQQNRLIPRPEALAAAGPSVVRRTTTTVGNLKRPARRSATVSDVNQQGGIGLQRKQSYRHISAGTLYKTVQEGIQRDLVKGMMKEANEDATPHQTVAGMQAGSATTPRRHETNSTVTNQSQEKATVSVQDTKTLTFNKNVTVIRNRSKVVPSGTPSDASAPTNTNDTVQCPDPEPDTHPAERLFSPVVTCRYPETDWEDAEAFPPHLPMFCFPGELSFKLQSERPATTYHSFVMTQETGNRSYAMCVTLYERLPKSMQQQFKVLCQRWTSSKMTESEVEYVKVLKSKINTEKSQLQSLRDRLCEERTLGQLHVILDLKREIVETEEKLSLLEDQMKPWKKLFVEAEDVWIPRCVGLISAIPYHYLLRDWLLAVVVACSGGVEHPGMSLASLRLERYVRNIIHDVSVPPFGKLEIAITVNNRIIYASRPALNSVPIVKNFSLYPLFRCISAEDIVTLIEVMLSEGKIIFVSSHLGMLTLAGESILYLFFPLYWQGVYIPILPAALMTCLQAPVPYIIGVARSCCDSDFPPEDACVVDLDKGTVNVQLAPISLPPRPRRKLIQCLEQYAPFTTASRRSATANGAMPTPAQCDLLGSQPTSGPPTYVQEAYPHSRLTLFCGMSRAPRYNNYRRDLPRPPVASTISTLNNSASSSVQDLPSLDASRGSSTITLNMASGMNLNTLPRIPKVDFEKETLMEGFGGEMTKTAPIEGQAQATTDETSDEKSSMVAKDRDATDLAKKQEPTVQQQQSSQPANGTISRGNSIQSAVPIRRMVHRDSVTSMESSNFRLSFSQAPTIGTGSPVSTMTSTTMLSINGPTLAPSLPDSSASSSVSLSQMHINNFSGSVNGHSGVGFVEEEVENEPSPSVPISKEGHVLLSVPSPIPMSLLNSRCGICAEALAAHQHTYRCEGCSLVVHSGCIEELLYPCVPRGFDESGICWSVLQTWAGLLKGYRSGILAGQQALQQQQILLQMEMQNQQILKGHSRQASSGSEGAGSTSEKEPRFSWASIRGWAGRTSTSSSTNPSPSIQPVDQKPQQPQQQQQQQHSVTRARRGTNTSIMSDTVRFHRDVFMRSVDKEAKAFMTVFTETQAFVQFVQDRVERSPGDPEIMFFDEVIKAKINRSRFRLGKEETRFLDDTSYGIQGTSKAVPPSGELHDYDDSRHA</sequence>
<dbReference type="InterPro" id="IPR037516">
    <property type="entry name" value="Tripartite_DENN"/>
</dbReference>
<evidence type="ECO:0000259" key="6">
    <source>
        <dbReference type="PROSITE" id="PS50211"/>
    </source>
</evidence>
<feature type="region of interest" description="Disordered" evidence="4">
    <location>
        <begin position="638"/>
        <end position="670"/>
    </location>
</feature>
<dbReference type="AlphaFoldDB" id="A0A9P6N0F6"/>
<dbReference type="InterPro" id="IPR001194">
    <property type="entry name" value="cDENN_dom"/>
</dbReference>
<dbReference type="PANTHER" id="PTHR12296">
    <property type="entry name" value="DENN DOMAIN-CONTAINING PROTEIN 4"/>
    <property type="match status" value="1"/>
</dbReference>
<dbReference type="GO" id="GO:0031410">
    <property type="term" value="C:cytoplasmic vesicle"/>
    <property type="evidence" value="ECO:0007669"/>
    <property type="project" value="TreeGrafter"/>
</dbReference>
<keyword evidence="8" id="KW-1185">Reference proteome</keyword>
<accession>A0A9P6N0F6</accession>
<protein>
    <submittedName>
        <fullName evidence="7">Uncharacterized protein</fullName>
    </submittedName>
</protein>
<evidence type="ECO:0000256" key="3">
    <source>
        <dbReference type="SAM" id="Coils"/>
    </source>
</evidence>
<reference evidence="7" key="1">
    <citation type="journal article" date="2020" name="Fungal Divers.">
        <title>Resolving the Mortierellaceae phylogeny through synthesis of multi-gene phylogenetics and phylogenomics.</title>
        <authorList>
            <person name="Vandepol N."/>
            <person name="Liber J."/>
            <person name="Desiro A."/>
            <person name="Na H."/>
            <person name="Kennedy M."/>
            <person name="Barry K."/>
            <person name="Grigoriev I.V."/>
            <person name="Miller A.N."/>
            <person name="O'Donnell K."/>
            <person name="Stajich J.E."/>
            <person name="Bonito G."/>
        </authorList>
    </citation>
    <scope>NUCLEOTIDE SEQUENCE</scope>
    <source>
        <strain evidence="7">NRRL 2769</strain>
    </source>
</reference>
<dbReference type="SMART" id="SM00800">
    <property type="entry name" value="uDENN"/>
    <property type="match status" value="1"/>
</dbReference>
<dbReference type="PROSITE" id="PS50081">
    <property type="entry name" value="ZF_DAG_PE_2"/>
    <property type="match status" value="1"/>
</dbReference>
<dbReference type="InterPro" id="IPR051696">
    <property type="entry name" value="DENN_Domain_GEFs"/>
</dbReference>
<dbReference type="Pfam" id="PF03456">
    <property type="entry name" value="uDENN"/>
    <property type="match status" value="1"/>
</dbReference>
<dbReference type="GO" id="GO:0046872">
    <property type="term" value="F:metal ion binding"/>
    <property type="evidence" value="ECO:0007669"/>
    <property type="project" value="UniProtKB-KW"/>
</dbReference>
<feature type="compositionally biased region" description="Polar residues" evidence="4">
    <location>
        <begin position="164"/>
        <end position="179"/>
    </location>
</feature>
<feature type="region of interest" description="Disordered" evidence="4">
    <location>
        <begin position="157"/>
        <end position="193"/>
    </location>
</feature>
<dbReference type="InterPro" id="IPR002219">
    <property type="entry name" value="PKC_DAG/PE"/>
</dbReference>
<feature type="region of interest" description="Disordered" evidence="4">
    <location>
        <begin position="1"/>
        <end position="32"/>
    </location>
</feature>
<keyword evidence="1" id="KW-0479">Metal-binding</keyword>
<dbReference type="SUPFAM" id="SSF57889">
    <property type="entry name" value="Cysteine-rich domain"/>
    <property type="match status" value="1"/>
</dbReference>
<keyword evidence="2" id="KW-0862">Zinc</keyword>
<feature type="compositionally biased region" description="Low complexity" evidence="4">
    <location>
        <begin position="996"/>
        <end position="1006"/>
    </location>
</feature>